<keyword evidence="1" id="KW-0560">Oxidoreductase</keyword>
<dbReference type="SUPFAM" id="SSF51197">
    <property type="entry name" value="Clavaminate synthase-like"/>
    <property type="match status" value="1"/>
</dbReference>
<dbReference type="InterPro" id="IPR005123">
    <property type="entry name" value="Oxoglu/Fe-dep_dioxygenase_dom"/>
</dbReference>
<dbReference type="Pfam" id="PF03171">
    <property type="entry name" value="2OG-FeII_Oxy"/>
    <property type="match status" value="1"/>
</dbReference>
<dbReference type="PANTHER" id="PTHR47990">
    <property type="entry name" value="2-OXOGLUTARATE (2OG) AND FE(II)-DEPENDENT OXYGENASE SUPERFAMILY PROTEIN-RELATED"/>
    <property type="match status" value="1"/>
</dbReference>
<evidence type="ECO:0000256" key="1">
    <source>
        <dbReference type="RuleBase" id="RU003682"/>
    </source>
</evidence>
<dbReference type="InterPro" id="IPR044861">
    <property type="entry name" value="IPNS-like_FE2OG_OXY"/>
</dbReference>
<proteinExistence type="inferred from homology"/>
<name>A0A1B7N0R8_9AGAM</name>
<dbReference type="InterPro" id="IPR026992">
    <property type="entry name" value="DIOX_N"/>
</dbReference>
<dbReference type="GO" id="GO:0016491">
    <property type="term" value="F:oxidoreductase activity"/>
    <property type="evidence" value="ECO:0007669"/>
    <property type="project" value="UniProtKB-KW"/>
</dbReference>
<comment type="similarity">
    <text evidence="1">Belongs to the iron/ascorbate-dependent oxidoreductase family.</text>
</comment>
<dbReference type="PROSITE" id="PS51471">
    <property type="entry name" value="FE2OG_OXY"/>
    <property type="match status" value="1"/>
</dbReference>
<evidence type="ECO:0000313" key="3">
    <source>
        <dbReference type="EMBL" id="OAX38443.1"/>
    </source>
</evidence>
<evidence type="ECO:0000259" key="2">
    <source>
        <dbReference type="PROSITE" id="PS51471"/>
    </source>
</evidence>
<keyword evidence="4" id="KW-1185">Reference proteome</keyword>
<protein>
    <submittedName>
        <fullName evidence="3">Clavaminate synthase-like protein</fullName>
    </submittedName>
</protein>
<dbReference type="OrthoDB" id="288590at2759"/>
<dbReference type="Proteomes" id="UP000092154">
    <property type="component" value="Unassembled WGS sequence"/>
</dbReference>
<feature type="domain" description="Fe2OG dioxygenase" evidence="2">
    <location>
        <begin position="193"/>
        <end position="296"/>
    </location>
</feature>
<dbReference type="EMBL" id="KV448295">
    <property type="protein sequence ID" value="OAX38443.1"/>
    <property type="molecule type" value="Genomic_DNA"/>
</dbReference>
<keyword evidence="1" id="KW-0479">Metal-binding</keyword>
<dbReference type="Gene3D" id="2.60.120.330">
    <property type="entry name" value="B-lactam Antibiotic, Isopenicillin N Synthase, Chain"/>
    <property type="match status" value="1"/>
</dbReference>
<evidence type="ECO:0000313" key="4">
    <source>
        <dbReference type="Proteomes" id="UP000092154"/>
    </source>
</evidence>
<dbReference type="FunCoup" id="A0A1B7N0R8">
    <property type="interactions" value="6"/>
</dbReference>
<dbReference type="STRING" id="1314800.A0A1B7N0R8"/>
<dbReference type="InParanoid" id="A0A1B7N0R8"/>
<organism evidence="3 4">
    <name type="scientific">Rhizopogon vinicolor AM-OR11-026</name>
    <dbReference type="NCBI Taxonomy" id="1314800"/>
    <lineage>
        <taxon>Eukaryota</taxon>
        <taxon>Fungi</taxon>
        <taxon>Dikarya</taxon>
        <taxon>Basidiomycota</taxon>
        <taxon>Agaricomycotina</taxon>
        <taxon>Agaricomycetes</taxon>
        <taxon>Agaricomycetidae</taxon>
        <taxon>Boletales</taxon>
        <taxon>Suillineae</taxon>
        <taxon>Rhizopogonaceae</taxon>
        <taxon>Rhizopogon</taxon>
    </lineage>
</organism>
<dbReference type="PRINTS" id="PR00682">
    <property type="entry name" value="IPNSYNTHASE"/>
</dbReference>
<dbReference type="InterPro" id="IPR050231">
    <property type="entry name" value="Iron_ascorbate_oxido_reductase"/>
</dbReference>
<dbReference type="AlphaFoldDB" id="A0A1B7N0R8"/>
<accession>A0A1B7N0R8</accession>
<keyword evidence="1" id="KW-0408">Iron</keyword>
<gene>
    <name evidence="3" type="ORF">K503DRAFT_866145</name>
</gene>
<dbReference type="GO" id="GO:0046872">
    <property type="term" value="F:metal ion binding"/>
    <property type="evidence" value="ECO:0007669"/>
    <property type="project" value="UniProtKB-KW"/>
</dbReference>
<dbReference type="InterPro" id="IPR027443">
    <property type="entry name" value="IPNS-like_sf"/>
</dbReference>
<dbReference type="Pfam" id="PF14226">
    <property type="entry name" value="DIOX_N"/>
    <property type="match status" value="1"/>
</dbReference>
<reference evidence="3 4" key="1">
    <citation type="submission" date="2016-06" db="EMBL/GenBank/DDBJ databases">
        <title>Comparative genomics of the ectomycorrhizal sister species Rhizopogon vinicolor and Rhizopogon vesiculosus (Basidiomycota: Boletales) reveals a divergence of the mating type B locus.</title>
        <authorList>
            <consortium name="DOE Joint Genome Institute"/>
            <person name="Mujic A.B."/>
            <person name="Kuo A."/>
            <person name="Tritt A."/>
            <person name="Lipzen A."/>
            <person name="Chen C."/>
            <person name="Johnson J."/>
            <person name="Sharma A."/>
            <person name="Barry K."/>
            <person name="Grigoriev I.V."/>
            <person name="Spatafora J.W."/>
        </authorList>
    </citation>
    <scope>NUCLEOTIDE SEQUENCE [LARGE SCALE GENOMIC DNA]</scope>
    <source>
        <strain evidence="3 4">AM-OR11-026</strain>
    </source>
</reference>
<sequence>MSQSSEATPVCDGAFESIPIIDLEDAFSQDEPTRRSLAQQIRMACMNVGFFYAIPVKNHGISQDCLDKVLNVNKEYYSLSADEKMKLHHKIMPNFRGYSPPMEANIQPGNRGDLHEGFRIGWEERSEDPRIQSTSRDGVMAGANVWPDQPADFRIACMDYYHAALTVGKKLFGLFALALDLPETYFDDKTLYSAATMRTLHYPPQPHALDDKILGIGAHTDFVCFTILWQQAGIQALQVLNSQQQWINVPPLPGTLVVNLGDQLARWTNDVFKSTVHRAANRNAVDRYSIALFFSTDYEVNIEPIYTCVSAENAAKYPAITAGEYVKQRLKAMYDES</sequence>